<dbReference type="SUPFAM" id="SSF52218">
    <property type="entry name" value="Flavoproteins"/>
    <property type="match status" value="1"/>
</dbReference>
<dbReference type="InterPro" id="IPR008254">
    <property type="entry name" value="Flavodoxin/NO_synth"/>
</dbReference>
<gene>
    <name evidence="2" type="ORF">RUMHYD_00651</name>
</gene>
<evidence type="ECO:0000259" key="1">
    <source>
        <dbReference type="PROSITE" id="PS50902"/>
    </source>
</evidence>
<dbReference type="RefSeq" id="WP_005946025.1">
    <property type="nucleotide sequence ID" value="NZ_CP136423.1"/>
</dbReference>
<feature type="domain" description="Flavodoxin-like" evidence="1">
    <location>
        <begin position="3"/>
        <end position="156"/>
    </location>
</feature>
<reference evidence="2 3" key="1">
    <citation type="submission" date="2009-01" db="EMBL/GenBank/DDBJ databases">
        <authorList>
            <person name="Fulton L."/>
            <person name="Clifton S."/>
            <person name="Fulton B."/>
            <person name="Xu J."/>
            <person name="Minx P."/>
            <person name="Pepin K.H."/>
            <person name="Johnson M."/>
            <person name="Bhonagiri V."/>
            <person name="Nash W.E."/>
            <person name="Mardis E.R."/>
            <person name="Wilson R.K."/>
        </authorList>
    </citation>
    <scope>NUCLEOTIDE SEQUENCE [LARGE SCALE GENOMIC DNA]</scope>
    <source>
        <strain evidence="3">DSM 10507 / JCM 14656 / S5a33</strain>
    </source>
</reference>
<sequence>MKIGIVYVSKTGNTEVAAEFIEDGILGKYPFIQVRTMDIREGEVDVEFLKECEAVIFGSPVYFTSMSWELKRWFDNSFRVNLQGKLGAAFVTAQSLTGGTDTAIMEMIRHMLVKGMLVYSGMSGKNRNHFQIGAMGMGKNLEASREELEAFGADVAEKTIEISRK</sequence>
<dbReference type="AlphaFoldDB" id="C0CII7"/>
<reference evidence="2 3" key="2">
    <citation type="submission" date="2009-02" db="EMBL/GenBank/DDBJ databases">
        <title>Draft genome sequence of Blautia hydrogenotrophica DSM 10507 (Ruminococcus hydrogenotrophicus DSM 10507).</title>
        <authorList>
            <person name="Sudarsanam P."/>
            <person name="Ley R."/>
            <person name="Guruge J."/>
            <person name="Turnbaugh P.J."/>
            <person name="Mahowald M."/>
            <person name="Liep D."/>
            <person name="Gordon J."/>
        </authorList>
    </citation>
    <scope>NUCLEOTIDE SEQUENCE [LARGE SCALE GENOMIC DNA]</scope>
    <source>
        <strain evidence="3">DSM 10507 / JCM 14656 / S5a33</strain>
    </source>
</reference>
<protein>
    <recommendedName>
        <fullName evidence="1">Flavodoxin-like domain-containing protein</fullName>
    </recommendedName>
</protein>
<dbReference type="PROSITE" id="PS50902">
    <property type="entry name" value="FLAVODOXIN_LIKE"/>
    <property type="match status" value="1"/>
</dbReference>
<dbReference type="Gene3D" id="3.40.50.360">
    <property type="match status" value="1"/>
</dbReference>
<dbReference type="InterPro" id="IPR003680">
    <property type="entry name" value="Flavodoxin_fold"/>
</dbReference>
<dbReference type="PATRIC" id="fig|476272.21.peg.3657"/>
<dbReference type="eggNOG" id="COG0655">
    <property type="taxonomic scope" value="Bacteria"/>
</dbReference>
<dbReference type="InterPro" id="IPR029039">
    <property type="entry name" value="Flavoprotein-like_sf"/>
</dbReference>
<dbReference type="EMBL" id="ACBZ01000023">
    <property type="protein sequence ID" value="EEG50485.1"/>
    <property type="molecule type" value="Genomic_DNA"/>
</dbReference>
<proteinExistence type="predicted"/>
<evidence type="ECO:0000313" key="3">
    <source>
        <dbReference type="Proteomes" id="UP000003100"/>
    </source>
</evidence>
<dbReference type="GO" id="GO:0009055">
    <property type="term" value="F:electron transfer activity"/>
    <property type="evidence" value="ECO:0007669"/>
    <property type="project" value="InterPro"/>
</dbReference>
<dbReference type="HOGENOM" id="CLU_051402_2_0_9"/>
<name>C0CII7_BLAHS</name>
<dbReference type="Pfam" id="PF02525">
    <property type="entry name" value="Flavodoxin_2"/>
    <property type="match status" value="1"/>
</dbReference>
<dbReference type="Proteomes" id="UP000003100">
    <property type="component" value="Unassembled WGS sequence"/>
</dbReference>
<evidence type="ECO:0000313" key="2">
    <source>
        <dbReference type="EMBL" id="EEG50485.1"/>
    </source>
</evidence>
<dbReference type="InterPro" id="IPR001226">
    <property type="entry name" value="Flavodoxin_CS"/>
</dbReference>
<accession>C0CII7</accession>
<dbReference type="GO" id="GO:0016651">
    <property type="term" value="F:oxidoreductase activity, acting on NAD(P)H"/>
    <property type="evidence" value="ECO:0007669"/>
    <property type="project" value="UniProtKB-ARBA"/>
</dbReference>
<dbReference type="GeneID" id="86821879"/>
<dbReference type="GO" id="GO:0010181">
    <property type="term" value="F:FMN binding"/>
    <property type="evidence" value="ECO:0007669"/>
    <property type="project" value="InterPro"/>
</dbReference>
<keyword evidence="3" id="KW-1185">Reference proteome</keyword>
<dbReference type="PROSITE" id="PS00201">
    <property type="entry name" value="FLAVODOXIN"/>
    <property type="match status" value="1"/>
</dbReference>
<organism evidence="2 3">
    <name type="scientific">Blautia hydrogenotrophica (strain DSM 10507 / JCM 14656 / S5a33)</name>
    <name type="common">Ruminococcus hydrogenotrophicus</name>
    <dbReference type="NCBI Taxonomy" id="476272"/>
    <lineage>
        <taxon>Bacteria</taxon>
        <taxon>Bacillati</taxon>
        <taxon>Bacillota</taxon>
        <taxon>Clostridia</taxon>
        <taxon>Lachnospirales</taxon>
        <taxon>Lachnospiraceae</taxon>
        <taxon>Blautia</taxon>
    </lineage>
</organism>